<protein>
    <submittedName>
        <fullName evidence="2">Uncharacterized protein</fullName>
    </submittedName>
</protein>
<name>A0A6J4QWH2_9ACTN</name>
<proteinExistence type="predicted"/>
<feature type="compositionally biased region" description="Basic and acidic residues" evidence="1">
    <location>
        <begin position="50"/>
        <end position="60"/>
    </location>
</feature>
<dbReference type="AlphaFoldDB" id="A0A6J4QWH2"/>
<feature type="non-terminal residue" evidence="2">
    <location>
        <position position="1"/>
    </location>
</feature>
<feature type="compositionally biased region" description="Basic and acidic residues" evidence="1">
    <location>
        <begin position="104"/>
        <end position="114"/>
    </location>
</feature>
<accession>A0A6J4QWH2</accession>
<organism evidence="2">
    <name type="scientific">uncultured Rubrobacteraceae bacterium</name>
    <dbReference type="NCBI Taxonomy" id="349277"/>
    <lineage>
        <taxon>Bacteria</taxon>
        <taxon>Bacillati</taxon>
        <taxon>Actinomycetota</taxon>
        <taxon>Rubrobacteria</taxon>
        <taxon>Rubrobacterales</taxon>
        <taxon>Rubrobacteraceae</taxon>
        <taxon>environmental samples</taxon>
    </lineage>
</organism>
<reference evidence="2" key="1">
    <citation type="submission" date="2020-02" db="EMBL/GenBank/DDBJ databases">
        <authorList>
            <person name="Meier V. D."/>
        </authorList>
    </citation>
    <scope>NUCLEOTIDE SEQUENCE</scope>
    <source>
        <strain evidence="2">AVDCRST_MAG01</strain>
    </source>
</reference>
<gene>
    <name evidence="2" type="ORF">AVDCRST_MAG01-01-5331</name>
</gene>
<feature type="compositionally biased region" description="Low complexity" evidence="1">
    <location>
        <begin position="33"/>
        <end position="47"/>
    </location>
</feature>
<feature type="compositionally biased region" description="Basic residues" evidence="1">
    <location>
        <begin position="128"/>
        <end position="145"/>
    </location>
</feature>
<feature type="compositionally biased region" description="Basic residues" evidence="1">
    <location>
        <begin position="74"/>
        <end position="103"/>
    </location>
</feature>
<sequence length="171" mass="19001">VPDGPRQGRPGPKGRGGRRGWGALRRPEPPRGAPRLRPRAVPVRGGPEAAGHHVPRDHPRFRGRGGARQPVQPRGRRARAGPHARREPRGRRPLLGRRASRRGPGRDVRRERALRPRHLSRRGDGAPLRRRAALPRRLRLGRRLRAGAPAPGQRRARAEVPGSFARTSVNI</sequence>
<feature type="compositionally biased region" description="Low complexity" evidence="1">
    <location>
        <begin position="1"/>
        <end position="10"/>
    </location>
</feature>
<evidence type="ECO:0000313" key="2">
    <source>
        <dbReference type="EMBL" id="CAA9457060.1"/>
    </source>
</evidence>
<feature type="region of interest" description="Disordered" evidence="1">
    <location>
        <begin position="1"/>
        <end position="171"/>
    </location>
</feature>
<feature type="non-terminal residue" evidence="2">
    <location>
        <position position="171"/>
    </location>
</feature>
<dbReference type="EMBL" id="CADCUW010000707">
    <property type="protein sequence ID" value="CAA9457060.1"/>
    <property type="molecule type" value="Genomic_DNA"/>
</dbReference>
<evidence type="ECO:0000256" key="1">
    <source>
        <dbReference type="SAM" id="MobiDB-lite"/>
    </source>
</evidence>